<dbReference type="EMBL" id="CM042886">
    <property type="protein sequence ID" value="KAI4340770.1"/>
    <property type="molecule type" value="Genomic_DNA"/>
</dbReference>
<gene>
    <name evidence="1" type="ORF">MLD38_025577</name>
</gene>
<sequence>MEMNAEEFLRKCEESGDSAYAQLRTLLERLDDPSTRTQSRVFLSHLQTLLSPTEEASLHSLSKYHFRIHDLFLDHPQGDMGRKKLTMLVIPSIFIPEDWSFTFYEGLNRHPDSIFKDKTVAELGCGNGWITIALADKWLPLKVYGLDINPRAVKVSWINLYLNALDERGQPIYDAEGKTLLDRLEFHESDLLAYCRDHDMKLDRIVGCIPQILNPNPEAMSKMITENASEEFLYSLSNYCALQGFVEDQFGLGLIARAVEEGIAVIKPTGIMIFNMGGRPGQAVCRRLFERRGFRVNKLWQTKVLQAADTDISALVEIEKNSPHRFEFFMGLVNDQPICARTAWAYGKAGGRISHALSVYSCELRQPKEIKAIFEFLKNGYHEVSSSLDLSFEDDSVADEKIPFLAHLAGVLKENSFFPYEQPAGSRHFRDLIAGFMRTYHHIPLSADNIVIFPSRAVAIENALRLFSPQLAIVDEHLTLHLPRCWLTSLALKNGEAEEPSGISVIEAPRQSDLMVELIKKLKPQVVITGLAQYESVTASAFQHLLDVTQEIGSRLLLDISDHFELSSLPVSMGVLKYLSGTRLPSHAAIVCALVKNKVYSDLEVAFVISEEQPIFKALSKTVEVLEGDTTPISQSYYGCLLHELLAFQLADRRRPSERDGQKPGSSGATGISNTAASVLNEAELSITPPENSSIVHMDADQVFLPIPSPVKAAIFESFSRQNISEVELDVTPCIGQHVRSCYGYPTDSNTEYIYATSPLALFNKLVLCCIQDGGTFCFPVGSNGNYVTAAKFLKANIATIPTESAQGFKLTGRSLSGMLKSVNKPWVYVSGPTINPTGLLYSNQEMEDILSVCRNFGAKVVIDTSFSGLEYDYDDGHAWDLVGTLSKVNMCSNPSFSVCLLGGLSFNMLTRGLDFGFLLLNELEIVNVFNTFPGLSKPHGTVRYAVKKLLGLRERKSRELVDAVRAHIGTLRTRSARLKEELEKNGWDVIEPRGGISLIAKPTTYVDKSMSIASTHQVKISDSSIKAMILESTGLCINSSLWTGIPGYCRFTFALDENEFDQAISCITRFRRLLS</sequence>
<protein>
    <submittedName>
        <fullName evidence="1">Uncharacterized protein</fullName>
    </submittedName>
</protein>
<proteinExistence type="predicted"/>
<comment type="caution">
    <text evidence="1">The sequence shown here is derived from an EMBL/GenBank/DDBJ whole genome shotgun (WGS) entry which is preliminary data.</text>
</comment>
<evidence type="ECO:0000313" key="2">
    <source>
        <dbReference type="Proteomes" id="UP001057402"/>
    </source>
</evidence>
<reference evidence="2" key="1">
    <citation type="journal article" date="2023" name="Front. Plant Sci.">
        <title>Chromosomal-level genome assembly of Melastoma candidum provides insights into trichome evolution.</title>
        <authorList>
            <person name="Zhong Y."/>
            <person name="Wu W."/>
            <person name="Sun C."/>
            <person name="Zou P."/>
            <person name="Liu Y."/>
            <person name="Dai S."/>
            <person name="Zhou R."/>
        </authorList>
    </citation>
    <scope>NUCLEOTIDE SEQUENCE [LARGE SCALE GENOMIC DNA]</scope>
</reference>
<dbReference type="Proteomes" id="UP001057402">
    <property type="component" value="Chromosome 7"/>
</dbReference>
<organism evidence="1 2">
    <name type="scientific">Melastoma candidum</name>
    <dbReference type="NCBI Taxonomy" id="119954"/>
    <lineage>
        <taxon>Eukaryota</taxon>
        <taxon>Viridiplantae</taxon>
        <taxon>Streptophyta</taxon>
        <taxon>Embryophyta</taxon>
        <taxon>Tracheophyta</taxon>
        <taxon>Spermatophyta</taxon>
        <taxon>Magnoliopsida</taxon>
        <taxon>eudicotyledons</taxon>
        <taxon>Gunneridae</taxon>
        <taxon>Pentapetalae</taxon>
        <taxon>rosids</taxon>
        <taxon>malvids</taxon>
        <taxon>Myrtales</taxon>
        <taxon>Melastomataceae</taxon>
        <taxon>Melastomatoideae</taxon>
        <taxon>Melastomateae</taxon>
        <taxon>Melastoma</taxon>
    </lineage>
</organism>
<name>A0ACB9NWR0_9MYRT</name>
<accession>A0ACB9NWR0</accession>
<keyword evidence="2" id="KW-1185">Reference proteome</keyword>
<evidence type="ECO:0000313" key="1">
    <source>
        <dbReference type="EMBL" id="KAI4340770.1"/>
    </source>
</evidence>